<keyword evidence="3" id="KW-1185">Reference proteome</keyword>
<sequence>MGRKPSSAIYWGRLPELARRLEEILFREYPTKVLILSYFFCTFGCRAIMSSPSKKYYNMMRGAIEHHLRFAVNLLSVENQQQQQNRQSSRHGSSERQHGYLAAGCR</sequence>
<dbReference type="Proteomes" id="UP000324705">
    <property type="component" value="Chromosome 3B"/>
</dbReference>
<evidence type="ECO:0000256" key="1">
    <source>
        <dbReference type="SAM" id="MobiDB-lite"/>
    </source>
</evidence>
<evidence type="ECO:0000313" key="2">
    <source>
        <dbReference type="EMBL" id="VAH83636.1"/>
    </source>
</evidence>
<organism evidence="2 3">
    <name type="scientific">Triticum turgidum subsp. durum</name>
    <name type="common">Durum wheat</name>
    <name type="synonym">Triticum durum</name>
    <dbReference type="NCBI Taxonomy" id="4567"/>
    <lineage>
        <taxon>Eukaryota</taxon>
        <taxon>Viridiplantae</taxon>
        <taxon>Streptophyta</taxon>
        <taxon>Embryophyta</taxon>
        <taxon>Tracheophyta</taxon>
        <taxon>Spermatophyta</taxon>
        <taxon>Magnoliopsida</taxon>
        <taxon>Liliopsida</taxon>
        <taxon>Poales</taxon>
        <taxon>Poaceae</taxon>
        <taxon>BOP clade</taxon>
        <taxon>Pooideae</taxon>
        <taxon>Triticodae</taxon>
        <taxon>Triticeae</taxon>
        <taxon>Triticinae</taxon>
        <taxon>Triticum</taxon>
    </lineage>
</organism>
<gene>
    <name evidence="2" type="ORF">TRITD_3Bv1G235100</name>
</gene>
<dbReference type="OMA" id="FGCRAIM"/>
<proteinExistence type="predicted"/>
<protein>
    <submittedName>
        <fullName evidence="2">Uncharacterized protein</fullName>
    </submittedName>
</protein>
<name>A0A9R1QWV6_TRITD</name>
<reference evidence="2 3" key="1">
    <citation type="submission" date="2017-09" db="EMBL/GenBank/DDBJ databases">
        <authorList>
            <consortium name="International Durum Wheat Genome Sequencing Consortium (IDWGSC)"/>
            <person name="Milanesi L."/>
        </authorList>
    </citation>
    <scope>NUCLEOTIDE SEQUENCE [LARGE SCALE GENOMIC DNA]</scope>
    <source>
        <strain evidence="3">cv. Svevo</strain>
    </source>
</reference>
<dbReference type="Gramene" id="TRITD3Bv1G235100.1">
    <property type="protein sequence ID" value="TRITD3Bv1G235100.1"/>
    <property type="gene ID" value="TRITD3Bv1G235100"/>
</dbReference>
<dbReference type="AlphaFoldDB" id="A0A9R1QWV6"/>
<accession>A0A9R1QWV6</accession>
<evidence type="ECO:0000313" key="3">
    <source>
        <dbReference type="Proteomes" id="UP000324705"/>
    </source>
</evidence>
<dbReference type="EMBL" id="LT934116">
    <property type="protein sequence ID" value="VAH83636.1"/>
    <property type="molecule type" value="Genomic_DNA"/>
</dbReference>
<feature type="region of interest" description="Disordered" evidence="1">
    <location>
        <begin position="79"/>
        <end position="106"/>
    </location>
</feature>